<name>A0A2G5CJ87_AQUCA</name>
<dbReference type="EMBL" id="KZ305067">
    <property type="protein sequence ID" value="PIA31347.1"/>
    <property type="molecule type" value="Genomic_DNA"/>
</dbReference>
<dbReference type="EMBL" id="KZ305067">
    <property type="protein sequence ID" value="PIA31346.1"/>
    <property type="molecule type" value="Genomic_DNA"/>
</dbReference>
<evidence type="ECO:0000313" key="1">
    <source>
        <dbReference type="EMBL" id="PIA31346.1"/>
    </source>
</evidence>
<gene>
    <name evidence="1" type="ORF">AQUCO_05000016v1</name>
</gene>
<dbReference type="STRING" id="218851.A0A2G5CJ87"/>
<dbReference type="EMBL" id="KZ305067">
    <property type="protein sequence ID" value="PIA31345.1"/>
    <property type="molecule type" value="Genomic_DNA"/>
</dbReference>
<dbReference type="Proteomes" id="UP000230069">
    <property type="component" value="Unassembled WGS sequence"/>
</dbReference>
<accession>A0A2G5CJ87</accession>
<dbReference type="PANTHER" id="PTHR33566:SF1">
    <property type="entry name" value="EN_SPM-LIKE TRANSPOSON-RELATED"/>
    <property type="match status" value="1"/>
</dbReference>
<dbReference type="AlphaFoldDB" id="A0A2G5CJ87"/>
<protein>
    <submittedName>
        <fullName evidence="1">Uncharacterized protein</fullName>
    </submittedName>
</protein>
<reference evidence="1 2" key="1">
    <citation type="submission" date="2017-09" db="EMBL/GenBank/DDBJ databases">
        <title>WGS assembly of Aquilegia coerulea Goldsmith.</title>
        <authorList>
            <person name="Hodges S."/>
            <person name="Kramer E."/>
            <person name="Nordborg M."/>
            <person name="Tomkins J."/>
            <person name="Borevitz J."/>
            <person name="Derieg N."/>
            <person name="Yan J."/>
            <person name="Mihaltcheva S."/>
            <person name="Hayes R.D."/>
            <person name="Rokhsar D."/>
        </authorList>
    </citation>
    <scope>NUCLEOTIDE SEQUENCE [LARGE SCALE GENOMIC DNA]</scope>
    <source>
        <strain evidence="2">cv. Goldsmith</strain>
    </source>
</reference>
<dbReference type="OrthoDB" id="10036779at2759"/>
<sequence>MDTSQLKCRLKDIYFPYIQCDEMLGTGRTTTPIQFQVNVDDLADLDGGEVAITNMLSCHGPDFVLQLHFLINQNDGPDFGKERINEILGSLKAEGFKVAETFDTFPRASIRRLGRLLPDARWGRLPFMEPRQRKGDRAQVLKRCSMRVKCFIDTDAGFNPTPYKTDLAHHHPCTEALKNFGNKLLEKKWMKSPDCLDTQKLVGSYSVVIVAINSLTYVRVEILRDGKPLSLSQLEKEYEEWLLQMHDKYDEEIVCGKDDPVVVFLSPHNKKGLGVSSDVVRVHKVIEKKGKTWKAGQQIKMSKGAAGWRNNNICFTLEYILVEGLEGDACGEARLICRPLHVPEEKGSLLRISDVNASLDIQSSISFPISVIDSGKCNIMEAAELEKQLYRLHQKAPSTIDILSLQDCRQLEIDEALTFDAPVYAGNVTLKKIIAVVRPVSYTSPSSFRSVDQKFIIKDDLGMSMEVTYIGKDDGGCDGEFIFGQRINSSKHGGIQGLYVFVVGSTDLKHFQKSGIYKFLFTIVNSSSKKCEKILTVLPDTQVYQWKLLSNEKVGSYLPRVSIACLDRYGNRMSFMSTPEVVVKIESLESAIDPVPRMKVDDIWIESRNLDIIRPHFEASLVICSQDTLCCVRVPCQVLPGVLCQVRLVNLQVPEHVLPGAVINELVLEVFLNLDLAIVFYSFVVCILMPRKAKDRFGNHIERGVSVCINVDGLGFQDQKGLTREVDDNGHINLSGILKVKAGYGKIVSLSVNNGEETYFMKEFLVEKRMLKIGSMIPQCCPVGSRLEDIIFEVVDSDGTVDQTIHDTKFGKHTLKLTSEHQGLQDSLQYSFSNGRCTVPSILVPEEEGICFLVASHSCYPELSTNFQIRVMQPPEMQRGSLFVHEANEPSLHSDGGMLLLQDSSACLSVDEQAFIGSFASGTQELHTEISRTGMKIMEHEKTLKLLCEKMATIDQDIRSSKALIGPQEISQLSNFINDKEAMVRRIEGKGTKAASVICNMMKVAHSQGLQDQWFEGIIGVVALLGTVSNNNLSRIFAEHLGEKNMLAVVCKSYETARTLEKYEEPGKVDLYAIAAELGQSINGRFM</sequence>
<evidence type="ECO:0000313" key="2">
    <source>
        <dbReference type="Proteomes" id="UP000230069"/>
    </source>
</evidence>
<dbReference type="PANTHER" id="PTHR33566">
    <property type="entry name" value="EN/SPM-LIKE TRANSPOSON-RELATED"/>
    <property type="match status" value="1"/>
</dbReference>
<proteinExistence type="predicted"/>
<keyword evidence="2" id="KW-1185">Reference proteome</keyword>
<organism evidence="1 2">
    <name type="scientific">Aquilegia coerulea</name>
    <name type="common">Rocky mountain columbine</name>
    <dbReference type="NCBI Taxonomy" id="218851"/>
    <lineage>
        <taxon>Eukaryota</taxon>
        <taxon>Viridiplantae</taxon>
        <taxon>Streptophyta</taxon>
        <taxon>Embryophyta</taxon>
        <taxon>Tracheophyta</taxon>
        <taxon>Spermatophyta</taxon>
        <taxon>Magnoliopsida</taxon>
        <taxon>Ranunculales</taxon>
        <taxon>Ranunculaceae</taxon>
        <taxon>Thalictroideae</taxon>
        <taxon>Aquilegia</taxon>
    </lineage>
</organism>